<dbReference type="EMBL" id="MYFO01000005">
    <property type="protein sequence ID" value="TFE90233.1"/>
    <property type="molecule type" value="Genomic_DNA"/>
</dbReference>
<protein>
    <submittedName>
        <fullName evidence="1">Uncharacterized protein</fullName>
    </submittedName>
</protein>
<dbReference type="InterPro" id="IPR046026">
    <property type="entry name" value="DUF5984"/>
</dbReference>
<evidence type="ECO:0000313" key="1">
    <source>
        <dbReference type="EMBL" id="TFE90233.1"/>
    </source>
</evidence>
<sequence length="263" mass="30973">MFKFLLKGLEEITPWGEGNQRYLHWFGLTDAWYWLDIEGVQLLRYSDEFLQKYLSQLPYVDYQLARLFWDFTGIVRDVLAPIPDEVFANIRTFENFEAYLDTLADWLEHEWDGTEEVYDRIYVPASQWVAQRRLDSSYLIGAPRIYFFRNGEQFYVRWIADFVDEQGVPMWQTAKGEYVVDFGTFVAGLQQSVRAFAGAMDKQVKLALDVPSDLIYIDRAKLLGNHEEFLREVEAYDDILSFVSDWADWEDVAAKITQIRWGG</sequence>
<accession>A0A4Y8Q7D2</accession>
<reference evidence="1 2" key="1">
    <citation type="submission" date="2017-03" db="EMBL/GenBank/DDBJ databases">
        <title>Isolation of Levoglucosan Utilizing Bacteria.</title>
        <authorList>
            <person name="Arya A.S."/>
        </authorList>
    </citation>
    <scope>NUCLEOTIDE SEQUENCE [LARGE SCALE GENOMIC DNA]</scope>
    <source>
        <strain evidence="1 2">MEC069</strain>
    </source>
</reference>
<evidence type="ECO:0000313" key="2">
    <source>
        <dbReference type="Proteomes" id="UP000298246"/>
    </source>
</evidence>
<keyword evidence="2" id="KW-1185">Reference proteome</keyword>
<comment type="caution">
    <text evidence="1">The sequence shown here is derived from an EMBL/GenBank/DDBJ whole genome shotgun (WGS) entry which is preliminary data.</text>
</comment>
<dbReference type="Proteomes" id="UP000298246">
    <property type="component" value="Unassembled WGS sequence"/>
</dbReference>
<dbReference type="OrthoDB" id="8216186at2"/>
<name>A0A4Y8Q7D2_9BACL</name>
<dbReference type="AlphaFoldDB" id="A0A4Y8Q7D2"/>
<dbReference type="RefSeq" id="WP_134750779.1">
    <property type="nucleotide sequence ID" value="NZ_MYFO02000001.1"/>
</dbReference>
<dbReference type="Pfam" id="PF19446">
    <property type="entry name" value="DUF5984"/>
    <property type="match status" value="1"/>
</dbReference>
<proteinExistence type="predicted"/>
<organism evidence="1 2">
    <name type="scientific">Paenibacillus athensensis</name>
    <dbReference type="NCBI Taxonomy" id="1967502"/>
    <lineage>
        <taxon>Bacteria</taxon>
        <taxon>Bacillati</taxon>
        <taxon>Bacillota</taxon>
        <taxon>Bacilli</taxon>
        <taxon>Bacillales</taxon>
        <taxon>Paenibacillaceae</taxon>
        <taxon>Paenibacillus</taxon>
    </lineage>
</organism>
<gene>
    <name evidence="1" type="ORF">B5M42_06085</name>
</gene>